<comment type="caution">
    <text evidence="1">The sequence shown here is derived from an EMBL/GenBank/DDBJ whole genome shotgun (WGS) entry which is preliminary data.</text>
</comment>
<accession>A0AAN7ZBN1</accession>
<gene>
    <name evidence="1" type="ORF">RRF57_008842</name>
</gene>
<name>A0AAN7ZBN1_9PEZI</name>
<organism evidence="1 2">
    <name type="scientific">Xylaria bambusicola</name>
    <dbReference type="NCBI Taxonomy" id="326684"/>
    <lineage>
        <taxon>Eukaryota</taxon>
        <taxon>Fungi</taxon>
        <taxon>Dikarya</taxon>
        <taxon>Ascomycota</taxon>
        <taxon>Pezizomycotina</taxon>
        <taxon>Sordariomycetes</taxon>
        <taxon>Xylariomycetidae</taxon>
        <taxon>Xylariales</taxon>
        <taxon>Xylariaceae</taxon>
        <taxon>Xylaria</taxon>
    </lineage>
</organism>
<evidence type="ECO:0000313" key="2">
    <source>
        <dbReference type="Proteomes" id="UP001305414"/>
    </source>
</evidence>
<dbReference type="Proteomes" id="UP001305414">
    <property type="component" value="Unassembled WGS sequence"/>
</dbReference>
<evidence type="ECO:0000313" key="1">
    <source>
        <dbReference type="EMBL" id="KAK5633128.1"/>
    </source>
</evidence>
<proteinExistence type="predicted"/>
<sequence>MPDVSAPENCVIYLEDLLVSDLVSATNAKRYFMLGMHEAERIMLSNTFNWAYTTSQAHVKSTIELTT</sequence>
<protein>
    <submittedName>
        <fullName evidence="1">Uncharacterized protein</fullName>
    </submittedName>
</protein>
<reference evidence="1 2" key="1">
    <citation type="submission" date="2023-10" db="EMBL/GenBank/DDBJ databases">
        <title>Draft genome sequence of Xylaria bambusicola isolate GMP-LS, the root and basal stem rot pathogen of sugarcane in Indonesia.</title>
        <authorList>
            <person name="Selvaraj P."/>
            <person name="Muralishankar V."/>
            <person name="Muruganantham S."/>
            <person name="Sp S."/>
            <person name="Haryani S."/>
            <person name="Lau K.J.X."/>
            <person name="Naqvi N.I."/>
        </authorList>
    </citation>
    <scope>NUCLEOTIDE SEQUENCE [LARGE SCALE GENOMIC DNA]</scope>
    <source>
        <strain evidence="1">GMP-LS</strain>
    </source>
</reference>
<dbReference type="AlphaFoldDB" id="A0AAN7ZBN1"/>
<dbReference type="EMBL" id="JAWHQM010000030">
    <property type="protein sequence ID" value="KAK5633128.1"/>
    <property type="molecule type" value="Genomic_DNA"/>
</dbReference>
<keyword evidence="2" id="KW-1185">Reference proteome</keyword>